<dbReference type="GO" id="GO:0006355">
    <property type="term" value="P:regulation of DNA-templated transcription"/>
    <property type="evidence" value="ECO:0007669"/>
    <property type="project" value="InterPro"/>
</dbReference>
<accession>A0A2S8IG61</accession>
<dbReference type="PANTHER" id="PTHR32071">
    <property type="entry name" value="TRANSCRIPTIONAL REGULATORY PROTEIN"/>
    <property type="match status" value="1"/>
</dbReference>
<comment type="caution">
    <text evidence="6">The sequence shown here is derived from an EMBL/GenBank/DDBJ whole genome shotgun (WGS) entry which is preliminary data.</text>
</comment>
<dbReference type="Gene3D" id="1.10.10.60">
    <property type="entry name" value="Homeodomain-like"/>
    <property type="match status" value="1"/>
</dbReference>
<dbReference type="EMBL" id="PUIO01000098">
    <property type="protein sequence ID" value="PQP13741.1"/>
    <property type="molecule type" value="Genomic_DNA"/>
</dbReference>
<feature type="domain" description="Sigma-54 factor interaction" evidence="5">
    <location>
        <begin position="235"/>
        <end position="298"/>
    </location>
</feature>
<keyword evidence="2" id="KW-0067">ATP-binding</keyword>
<keyword evidence="3" id="KW-0805">Transcription regulation</keyword>
<proteinExistence type="predicted"/>
<gene>
    <name evidence="6" type="ORF">C5613_41970</name>
</gene>
<evidence type="ECO:0000256" key="4">
    <source>
        <dbReference type="ARBA" id="ARBA00023163"/>
    </source>
</evidence>
<dbReference type="Pfam" id="PF02954">
    <property type="entry name" value="HTH_8"/>
    <property type="match status" value="1"/>
</dbReference>
<dbReference type="GO" id="GO:0005524">
    <property type="term" value="F:ATP binding"/>
    <property type="evidence" value="ECO:0007669"/>
    <property type="project" value="UniProtKB-KW"/>
</dbReference>
<dbReference type="Pfam" id="PF25601">
    <property type="entry name" value="AAA_lid_14"/>
    <property type="match status" value="1"/>
</dbReference>
<dbReference type="SUPFAM" id="SSF52540">
    <property type="entry name" value="P-loop containing nucleoside triphosphate hydrolases"/>
    <property type="match status" value="1"/>
</dbReference>
<dbReference type="InterPro" id="IPR002078">
    <property type="entry name" value="Sigma_54_int"/>
</dbReference>
<dbReference type="Gene3D" id="3.40.50.300">
    <property type="entry name" value="P-loop containing nucleotide triphosphate hydrolases"/>
    <property type="match status" value="1"/>
</dbReference>
<evidence type="ECO:0000313" key="7">
    <source>
        <dbReference type="Proteomes" id="UP000239290"/>
    </source>
</evidence>
<dbReference type="InterPro" id="IPR002197">
    <property type="entry name" value="HTH_Fis"/>
</dbReference>
<evidence type="ECO:0000256" key="1">
    <source>
        <dbReference type="ARBA" id="ARBA00022741"/>
    </source>
</evidence>
<dbReference type="AlphaFoldDB" id="A0A2S8IG61"/>
<dbReference type="GO" id="GO:0043565">
    <property type="term" value="F:sequence-specific DNA binding"/>
    <property type="evidence" value="ECO:0007669"/>
    <property type="project" value="InterPro"/>
</dbReference>
<reference evidence="7" key="1">
    <citation type="submission" date="2018-02" db="EMBL/GenBank/DDBJ databases">
        <title>Draft genome sequencing of Rhodococcus opacus KU647198.</title>
        <authorList>
            <person name="Zheng B.-X."/>
        </authorList>
    </citation>
    <scope>NUCLEOTIDE SEQUENCE [LARGE SCALE GENOMIC DNA]</scope>
    <source>
        <strain evidence="7">04-OD7</strain>
    </source>
</reference>
<name>A0A2S8IG61_RHOOP</name>
<sequence length="370" mass="39504">MVLAEAFVEASRRPGAAVVAVNERLLMSTSAAATCLGAMDQALLWRWARAFRTPRPAMLSFDGRAAVQTDLVPVFDGAIRVGVLVTLNVPRPHSLRSTSEHDDQLFSSVLPGTSRQSSRLRAHVASASKADANTLVTGEPGTGKSTVARQILDLVGGRGDPMHEFDAQDADEDGWTDRVAAALRQGKVLLTHLDSLSPSRLSTLTATVTGSPRGRLVATAETPDVAGADGGRFAFHVALPPLRDRLEDLPAIATEVLARKVVNPKGKRLAAGVRRHLWRYSWPGNITELEHVLTRAALRAPTAVIDESCIHLPSSTTGGFGAQRRSLVDAAELDILRDALDRCGGNKLAAADMLGISRSTLYRKARALGI</sequence>
<protein>
    <recommendedName>
        <fullName evidence="5">Sigma-54 factor interaction domain-containing protein</fullName>
    </recommendedName>
</protein>
<keyword evidence="1" id="KW-0547">Nucleotide-binding</keyword>
<dbReference type="Pfam" id="PF00158">
    <property type="entry name" value="Sigma54_activat"/>
    <property type="match status" value="1"/>
</dbReference>
<dbReference type="InterPro" id="IPR058031">
    <property type="entry name" value="AAA_lid_NorR"/>
</dbReference>
<organism evidence="6 7">
    <name type="scientific">Rhodococcus opacus</name>
    <name type="common">Nocardia opaca</name>
    <dbReference type="NCBI Taxonomy" id="37919"/>
    <lineage>
        <taxon>Bacteria</taxon>
        <taxon>Bacillati</taxon>
        <taxon>Actinomycetota</taxon>
        <taxon>Actinomycetes</taxon>
        <taxon>Mycobacteriales</taxon>
        <taxon>Nocardiaceae</taxon>
        <taxon>Rhodococcus</taxon>
    </lineage>
</organism>
<dbReference type="SUPFAM" id="SSF46689">
    <property type="entry name" value="Homeodomain-like"/>
    <property type="match status" value="1"/>
</dbReference>
<dbReference type="PROSITE" id="PS50045">
    <property type="entry name" value="SIGMA54_INTERACT_4"/>
    <property type="match status" value="1"/>
</dbReference>
<dbReference type="Gene3D" id="1.10.8.60">
    <property type="match status" value="1"/>
</dbReference>
<evidence type="ECO:0000256" key="3">
    <source>
        <dbReference type="ARBA" id="ARBA00023015"/>
    </source>
</evidence>
<dbReference type="PRINTS" id="PR01590">
    <property type="entry name" value="HTHFIS"/>
</dbReference>
<evidence type="ECO:0000313" key="6">
    <source>
        <dbReference type="EMBL" id="PQP13741.1"/>
    </source>
</evidence>
<dbReference type="InterPro" id="IPR027417">
    <property type="entry name" value="P-loop_NTPase"/>
</dbReference>
<evidence type="ECO:0000256" key="2">
    <source>
        <dbReference type="ARBA" id="ARBA00022840"/>
    </source>
</evidence>
<dbReference type="InterPro" id="IPR009057">
    <property type="entry name" value="Homeodomain-like_sf"/>
</dbReference>
<dbReference type="Proteomes" id="UP000239290">
    <property type="component" value="Unassembled WGS sequence"/>
</dbReference>
<evidence type="ECO:0000259" key="5">
    <source>
        <dbReference type="PROSITE" id="PS50045"/>
    </source>
</evidence>
<keyword evidence="4" id="KW-0804">Transcription</keyword>